<evidence type="ECO:0000256" key="11">
    <source>
        <dbReference type="ARBA" id="ARBA00023242"/>
    </source>
</evidence>
<dbReference type="PANTHER" id="PTHR16294">
    <property type="entry name" value="DYSTROBREVIN BINDING PROTEIN 1 DYSBINDIN"/>
    <property type="match status" value="1"/>
</dbReference>
<dbReference type="GO" id="GO:0005783">
    <property type="term" value="C:endoplasmic reticulum"/>
    <property type="evidence" value="ECO:0007669"/>
    <property type="project" value="UniProtKB-SubCell"/>
</dbReference>
<evidence type="ECO:0000256" key="17">
    <source>
        <dbReference type="SAM" id="MobiDB-lite"/>
    </source>
</evidence>
<keyword evidence="10" id="KW-0472">Membrane</keyword>
<evidence type="ECO:0000256" key="6">
    <source>
        <dbReference type="ARBA" id="ARBA00022753"/>
    </source>
</evidence>
<dbReference type="GO" id="GO:0010008">
    <property type="term" value="C:endosome membrane"/>
    <property type="evidence" value="ECO:0007669"/>
    <property type="project" value="UniProtKB-SubCell"/>
</dbReference>
<evidence type="ECO:0000313" key="19">
    <source>
        <dbReference type="Proteomes" id="UP000517678"/>
    </source>
</evidence>
<dbReference type="GO" id="GO:0005886">
    <property type="term" value="C:plasma membrane"/>
    <property type="evidence" value="ECO:0007669"/>
    <property type="project" value="TreeGrafter"/>
</dbReference>
<evidence type="ECO:0000256" key="10">
    <source>
        <dbReference type="ARBA" id="ARBA00023136"/>
    </source>
</evidence>
<evidence type="ECO:0000256" key="3">
    <source>
        <dbReference type="ARBA" id="ARBA00004240"/>
    </source>
</evidence>
<dbReference type="GO" id="GO:0048490">
    <property type="term" value="P:anterograde synaptic vesicle transport"/>
    <property type="evidence" value="ECO:0007669"/>
    <property type="project" value="TreeGrafter"/>
</dbReference>
<feature type="coiled-coil region" evidence="16">
    <location>
        <begin position="110"/>
        <end position="144"/>
    </location>
</feature>
<dbReference type="GO" id="GO:0060155">
    <property type="term" value="P:platelet dense granule organization"/>
    <property type="evidence" value="ECO:0007669"/>
    <property type="project" value="TreeGrafter"/>
</dbReference>
<dbReference type="GO" id="GO:0030672">
    <property type="term" value="C:synaptic vesicle membrane"/>
    <property type="evidence" value="ECO:0007669"/>
    <property type="project" value="UniProtKB-SubCell"/>
</dbReference>
<evidence type="ECO:0000256" key="2">
    <source>
        <dbReference type="ARBA" id="ARBA00004125"/>
    </source>
</evidence>
<dbReference type="AlphaFoldDB" id="A0A7K8AHU8"/>
<comment type="caution">
    <text evidence="18">The sequence shown here is derived from an EMBL/GenBank/DDBJ whole genome shotgun (WGS) entry which is preliminary data.</text>
</comment>
<organism evidence="18 19">
    <name type="scientific">Cnemophilus loriae</name>
    <name type="common">Loria's bird-of-paradise</name>
    <dbReference type="NCBI Taxonomy" id="254448"/>
    <lineage>
        <taxon>Eukaryota</taxon>
        <taxon>Metazoa</taxon>
        <taxon>Chordata</taxon>
        <taxon>Craniata</taxon>
        <taxon>Vertebrata</taxon>
        <taxon>Euteleostomi</taxon>
        <taxon>Archelosauria</taxon>
        <taxon>Archosauria</taxon>
        <taxon>Dinosauria</taxon>
        <taxon>Saurischia</taxon>
        <taxon>Theropoda</taxon>
        <taxon>Coelurosauria</taxon>
        <taxon>Aves</taxon>
        <taxon>Neognathae</taxon>
        <taxon>Neoaves</taxon>
        <taxon>Telluraves</taxon>
        <taxon>Australaves</taxon>
        <taxon>Passeriformes</taxon>
        <taxon>Corvoidea</taxon>
        <taxon>Corvidae</taxon>
        <taxon>Cnemophilus</taxon>
    </lineage>
</organism>
<comment type="subcellular location">
    <subcellularLocation>
        <location evidence="15">Cytoplasmic vesicle</location>
        <location evidence="15">Secretory vesicle</location>
        <location evidence="15">Synaptic vesicle membrane</location>
        <topology evidence="15">Peripheral membrane protein</topology>
        <orientation evidence="15">Cytoplasmic side</orientation>
    </subcellularLocation>
    <subcellularLocation>
        <location evidence="3">Endoplasmic reticulum</location>
    </subcellularLocation>
    <subcellularLocation>
        <location evidence="2">Endosome membrane</location>
        <topology evidence="2">Peripheral membrane protein</topology>
        <orientation evidence="2">Cytoplasmic side</orientation>
    </subcellularLocation>
    <subcellularLocation>
        <location evidence="14">Melanosome membrane</location>
        <topology evidence="14">Peripheral membrane protein</topology>
        <orientation evidence="14">Cytoplasmic side</orientation>
    </subcellularLocation>
    <subcellularLocation>
        <location evidence="1">Nucleus</location>
    </subcellularLocation>
    <subcellularLocation>
        <location evidence="13">Postsynaptic density</location>
    </subcellularLocation>
</comment>
<feature type="region of interest" description="Disordered" evidence="17">
    <location>
        <begin position="303"/>
        <end position="327"/>
    </location>
</feature>
<evidence type="ECO:0000256" key="12">
    <source>
        <dbReference type="ARBA" id="ARBA00023329"/>
    </source>
</evidence>
<keyword evidence="7" id="KW-0256">Endoplasmic reticulum</keyword>
<dbReference type="GO" id="GO:1904115">
    <property type="term" value="C:axon cytoplasm"/>
    <property type="evidence" value="ECO:0007669"/>
    <property type="project" value="GOC"/>
</dbReference>
<evidence type="ECO:0000256" key="8">
    <source>
        <dbReference type="ARBA" id="ARBA00023018"/>
    </source>
</evidence>
<keyword evidence="11" id="KW-0539">Nucleus</keyword>
<feature type="non-terminal residue" evidence="18">
    <location>
        <position position="353"/>
    </location>
</feature>
<evidence type="ECO:0000256" key="16">
    <source>
        <dbReference type="SAM" id="Coils"/>
    </source>
</evidence>
<evidence type="ECO:0000313" key="18">
    <source>
        <dbReference type="EMBL" id="NXB00112.1"/>
    </source>
</evidence>
<dbReference type="GO" id="GO:0033162">
    <property type="term" value="C:melanosome membrane"/>
    <property type="evidence" value="ECO:0007669"/>
    <property type="project" value="UniProtKB-SubCell"/>
</dbReference>
<evidence type="ECO:0000256" key="5">
    <source>
        <dbReference type="ARBA" id="ARBA00022490"/>
    </source>
</evidence>
<protein>
    <submittedName>
        <fullName evidence="18">DTBP1 protein</fullName>
    </submittedName>
</protein>
<keyword evidence="6" id="KW-0967">Endosome</keyword>
<gene>
    <name evidence="18" type="primary">Dtnbp1_0</name>
    <name evidence="18" type="ORF">CNELOR_R10139</name>
</gene>
<dbReference type="GO" id="GO:0031083">
    <property type="term" value="C:BLOC-1 complex"/>
    <property type="evidence" value="ECO:0007669"/>
    <property type="project" value="TreeGrafter"/>
</dbReference>
<reference evidence="18 19" key="1">
    <citation type="submission" date="2019-09" db="EMBL/GenBank/DDBJ databases">
        <title>Bird 10,000 Genomes (B10K) Project - Family phase.</title>
        <authorList>
            <person name="Zhang G."/>
        </authorList>
    </citation>
    <scope>NUCLEOTIDE SEQUENCE [LARGE SCALE GENOMIC DNA]</scope>
    <source>
        <strain evidence="18">B10K-DU-029-38</strain>
        <tissue evidence="18">Muscle</tissue>
    </source>
</reference>
<evidence type="ECO:0000256" key="7">
    <source>
        <dbReference type="ARBA" id="ARBA00022824"/>
    </source>
</evidence>
<dbReference type="InterPro" id="IPR007531">
    <property type="entry name" value="Dysbindin"/>
</dbReference>
<dbReference type="PANTHER" id="PTHR16294:SF5">
    <property type="entry name" value="DYSBINDIN"/>
    <property type="match status" value="1"/>
</dbReference>
<dbReference type="EMBL" id="VZTF01000890">
    <property type="protein sequence ID" value="NXB00112.1"/>
    <property type="molecule type" value="Genomic_DNA"/>
</dbReference>
<sequence length="353" mass="39742">MLETLRERLLSVQQDLTAGLKTLGDKSRDAKKSRQRTVQCLPEFSAGLDLLSRYEDAWAALHKGAKDCAKAGELVDSEVVMLSAHWEKKRSSLVELQDQLQQIPGFLADLECLTASLAQLEANFEEMENQLLCLEELCEQCELERYKCMQTLQLENYKKTKRKELETFKAELDAEHAQKVLDMEHTQQMKLKERQKFFEEAFQQDMEQYLSTGYLQIAERRGKEPIGSMSSMEVNVDMLEQMDLMDMSDQEALDVFLNSGSEDNNVLSPMLGPDSNTYVNEISLQVPSQSELRQKLCSLSSTCTDSASQDASEGESPVVQSDEEEVQVDTALAAVTERKGASDGSDESDSQTI</sequence>
<evidence type="ECO:0000256" key="14">
    <source>
        <dbReference type="ARBA" id="ARBA00037798"/>
    </source>
</evidence>
<evidence type="ECO:0000256" key="15">
    <source>
        <dbReference type="ARBA" id="ARBA00037838"/>
    </source>
</evidence>
<proteinExistence type="inferred from homology"/>
<dbReference type="Pfam" id="PF04440">
    <property type="entry name" value="Dysbindin"/>
    <property type="match status" value="1"/>
</dbReference>
<name>A0A7K8AHU8_9CORV</name>
<evidence type="ECO:0000256" key="9">
    <source>
        <dbReference type="ARBA" id="ARBA00023054"/>
    </source>
</evidence>
<dbReference type="GO" id="GO:0005634">
    <property type="term" value="C:nucleus"/>
    <property type="evidence" value="ECO:0007669"/>
    <property type="project" value="UniProtKB-SubCell"/>
</dbReference>
<keyword evidence="5" id="KW-0963">Cytoplasm</keyword>
<feature type="non-terminal residue" evidence="18">
    <location>
        <position position="1"/>
    </location>
</feature>
<evidence type="ECO:0000256" key="13">
    <source>
        <dbReference type="ARBA" id="ARBA00034105"/>
    </source>
</evidence>
<keyword evidence="19" id="KW-1185">Reference proteome</keyword>
<dbReference type="GO" id="GO:0014069">
    <property type="term" value="C:postsynaptic density"/>
    <property type="evidence" value="ECO:0007669"/>
    <property type="project" value="UniProtKB-SubCell"/>
</dbReference>
<keyword evidence="9 16" id="KW-0175">Coiled coil</keyword>
<keyword evidence="12" id="KW-0968">Cytoplasmic vesicle</keyword>
<dbReference type="GO" id="GO:0031175">
    <property type="term" value="P:neuron projection development"/>
    <property type="evidence" value="ECO:0007669"/>
    <property type="project" value="TreeGrafter"/>
</dbReference>
<evidence type="ECO:0000256" key="4">
    <source>
        <dbReference type="ARBA" id="ARBA00008686"/>
    </source>
</evidence>
<accession>A0A7K8AHU8</accession>
<dbReference type="GO" id="GO:2000300">
    <property type="term" value="P:regulation of synaptic vesicle exocytosis"/>
    <property type="evidence" value="ECO:0007669"/>
    <property type="project" value="TreeGrafter"/>
</dbReference>
<dbReference type="Proteomes" id="UP000517678">
    <property type="component" value="Unassembled WGS sequence"/>
</dbReference>
<evidence type="ECO:0000256" key="1">
    <source>
        <dbReference type="ARBA" id="ARBA00004123"/>
    </source>
</evidence>
<comment type="similarity">
    <text evidence="4">Belongs to the dysbindin family.</text>
</comment>
<keyword evidence="8" id="KW-0770">Synapse</keyword>